<evidence type="ECO:0008006" key="3">
    <source>
        <dbReference type="Google" id="ProtNLM"/>
    </source>
</evidence>
<evidence type="ECO:0000313" key="2">
    <source>
        <dbReference type="Proteomes" id="UP000531216"/>
    </source>
</evidence>
<dbReference type="EMBL" id="JACIDO010000006">
    <property type="protein sequence ID" value="MBB3936795.1"/>
    <property type="molecule type" value="Genomic_DNA"/>
</dbReference>
<dbReference type="Proteomes" id="UP000531216">
    <property type="component" value="Unassembled WGS sequence"/>
</dbReference>
<reference evidence="1 2" key="1">
    <citation type="submission" date="2020-08" db="EMBL/GenBank/DDBJ databases">
        <title>Genomic Encyclopedia of Type Strains, Phase IV (KMG-IV): sequencing the most valuable type-strain genomes for metagenomic binning, comparative biology and taxonomic classification.</title>
        <authorList>
            <person name="Goeker M."/>
        </authorList>
    </citation>
    <scope>NUCLEOTIDE SEQUENCE [LARGE SCALE GENOMIC DNA]</scope>
    <source>
        <strain evidence="1 2">DSM 25024</strain>
    </source>
</reference>
<dbReference type="AlphaFoldDB" id="A0A7W6FVG0"/>
<dbReference type="OrthoDB" id="7906910at2"/>
<evidence type="ECO:0000313" key="1">
    <source>
        <dbReference type="EMBL" id="MBB3936795.1"/>
    </source>
</evidence>
<dbReference type="Gene3D" id="3.30.450.20">
    <property type="entry name" value="PAS domain"/>
    <property type="match status" value="1"/>
</dbReference>
<sequence>MLTGELVWEFGQNTLSLSPDFAERLGFPRASADTIGITCFRDRIVREDLDLVYERMSRSFLRAEPMVNVYGIHLADGTIRRVRSLSQWKMSDAGKPTLFTASIAEVQSRIHTAIEDEFIERVIDLRFLAERAEDDRYRQIVDRMLREIWMQRRPT</sequence>
<protein>
    <recommendedName>
        <fullName evidence="3">PAS fold-containing protein</fullName>
    </recommendedName>
</protein>
<comment type="caution">
    <text evidence="1">The sequence shown here is derived from an EMBL/GenBank/DDBJ whole genome shotgun (WGS) entry which is preliminary data.</text>
</comment>
<organism evidence="1 2">
    <name type="scientific">Aureimonas phyllosphaerae</name>
    <dbReference type="NCBI Taxonomy" id="1166078"/>
    <lineage>
        <taxon>Bacteria</taxon>
        <taxon>Pseudomonadati</taxon>
        <taxon>Pseudomonadota</taxon>
        <taxon>Alphaproteobacteria</taxon>
        <taxon>Hyphomicrobiales</taxon>
        <taxon>Aurantimonadaceae</taxon>
        <taxon>Aureimonas</taxon>
    </lineage>
</organism>
<accession>A0A7W6FVG0</accession>
<dbReference type="SUPFAM" id="SSF55785">
    <property type="entry name" value="PYP-like sensor domain (PAS domain)"/>
    <property type="match status" value="1"/>
</dbReference>
<name>A0A7W6FVG0_9HYPH</name>
<dbReference type="RefSeq" id="WP_090962423.1">
    <property type="nucleotide sequence ID" value="NZ_FOOA01000006.1"/>
</dbReference>
<gene>
    <name evidence="1" type="ORF">GGR05_002960</name>
</gene>
<dbReference type="InterPro" id="IPR035965">
    <property type="entry name" value="PAS-like_dom_sf"/>
</dbReference>
<keyword evidence="2" id="KW-1185">Reference proteome</keyword>
<proteinExistence type="predicted"/>